<organism evidence="3 4">
    <name type="scientific">Streptomyces nigra</name>
    <dbReference type="NCBI Taxonomy" id="1827580"/>
    <lineage>
        <taxon>Bacteria</taxon>
        <taxon>Bacillati</taxon>
        <taxon>Actinomycetota</taxon>
        <taxon>Actinomycetes</taxon>
        <taxon>Kitasatosporales</taxon>
        <taxon>Streptomycetaceae</taxon>
        <taxon>Streptomyces</taxon>
    </lineage>
</organism>
<evidence type="ECO:0000313" key="3">
    <source>
        <dbReference type="EMBL" id="WTO81033.1"/>
    </source>
</evidence>
<keyword evidence="4" id="KW-1185">Reference proteome</keyword>
<accession>A0ABZ1IMT2</accession>
<proteinExistence type="predicted"/>
<dbReference type="EMBL" id="CP108125">
    <property type="protein sequence ID" value="WTO81033.1"/>
    <property type="molecule type" value="Genomic_DNA"/>
</dbReference>
<dbReference type="Proteomes" id="UP001622690">
    <property type="component" value="Chromosome"/>
</dbReference>
<feature type="domain" description="FAD/NAD(P)-binding" evidence="2">
    <location>
        <begin position="2"/>
        <end position="95"/>
    </location>
</feature>
<sequence>MAGVDLRTGVKPIGVSRGPSGVTGDLGDRGEVTGTDVLVAVGREPVTRDLDLDAAGVRLDARGCVEVDDGLAATAPRTWAVGDAAGSPQFTHVSLDDYGIRSRPFREPACFGTRAASGRQSWTADAAVHPILRE</sequence>
<evidence type="ECO:0000256" key="1">
    <source>
        <dbReference type="SAM" id="MobiDB-lite"/>
    </source>
</evidence>
<name>A0ABZ1IMT2_9ACTN</name>
<evidence type="ECO:0000313" key="4">
    <source>
        <dbReference type="Proteomes" id="UP001622690"/>
    </source>
</evidence>
<protein>
    <submittedName>
        <fullName evidence="3">FAD-dependent oxidoreductase</fullName>
    </submittedName>
</protein>
<dbReference type="Pfam" id="PF07992">
    <property type="entry name" value="Pyr_redox_2"/>
    <property type="match status" value="1"/>
</dbReference>
<dbReference type="PANTHER" id="PTHR43014">
    <property type="entry name" value="MERCURIC REDUCTASE"/>
    <property type="match status" value="1"/>
</dbReference>
<reference evidence="3 4" key="1">
    <citation type="submission" date="2022-10" db="EMBL/GenBank/DDBJ databases">
        <title>The complete genomes of actinobacterial strains from the NBC collection.</title>
        <authorList>
            <person name="Joergensen T.S."/>
            <person name="Alvarez Arevalo M."/>
            <person name="Sterndorff E.B."/>
            <person name="Faurdal D."/>
            <person name="Vuksanovic O."/>
            <person name="Mourched A.-S."/>
            <person name="Charusanti P."/>
            <person name="Shaw S."/>
            <person name="Blin K."/>
            <person name="Weber T."/>
        </authorList>
    </citation>
    <scope>NUCLEOTIDE SEQUENCE [LARGE SCALE GENOMIC DNA]</scope>
    <source>
        <strain evidence="3 4">NBC_00206</strain>
    </source>
</reference>
<gene>
    <name evidence="3" type="ORF">OHU27_00820</name>
</gene>
<dbReference type="PANTHER" id="PTHR43014:SF2">
    <property type="entry name" value="MERCURIC REDUCTASE"/>
    <property type="match status" value="1"/>
</dbReference>
<dbReference type="RefSeq" id="WP_406255992.1">
    <property type="nucleotide sequence ID" value="NZ_CP108125.1"/>
</dbReference>
<evidence type="ECO:0000259" key="2">
    <source>
        <dbReference type="Pfam" id="PF07992"/>
    </source>
</evidence>
<feature type="region of interest" description="Disordered" evidence="1">
    <location>
        <begin position="1"/>
        <end position="29"/>
    </location>
</feature>
<dbReference type="Gene3D" id="3.50.50.60">
    <property type="entry name" value="FAD/NAD(P)-binding domain"/>
    <property type="match status" value="2"/>
</dbReference>
<dbReference type="InterPro" id="IPR036188">
    <property type="entry name" value="FAD/NAD-bd_sf"/>
</dbReference>
<dbReference type="InterPro" id="IPR023753">
    <property type="entry name" value="FAD/NAD-binding_dom"/>
</dbReference>
<dbReference type="SUPFAM" id="SSF51905">
    <property type="entry name" value="FAD/NAD(P)-binding domain"/>
    <property type="match status" value="1"/>
</dbReference>